<name>A0A822Z1Q1_NELNU</name>
<evidence type="ECO:0000313" key="2">
    <source>
        <dbReference type="Proteomes" id="UP000607653"/>
    </source>
</evidence>
<dbReference type="EMBL" id="DUZY01000004">
    <property type="protein sequence ID" value="DAD37409.1"/>
    <property type="molecule type" value="Genomic_DNA"/>
</dbReference>
<sequence length="83" mass="9484">MLSTSVRMLVEVLKMPANSIGKLHSVGRWPRPWSKTCLHCLSYKLRPSLAHQKMSRHAYWIASSVSFLVPSYRTEVLSDKIKG</sequence>
<gene>
    <name evidence="1" type="ORF">HUJ06_008050</name>
</gene>
<protein>
    <submittedName>
        <fullName evidence="1">Uncharacterized protein</fullName>
    </submittedName>
</protein>
<evidence type="ECO:0000313" key="1">
    <source>
        <dbReference type="EMBL" id="DAD37409.1"/>
    </source>
</evidence>
<comment type="caution">
    <text evidence="1">The sequence shown here is derived from an EMBL/GenBank/DDBJ whole genome shotgun (WGS) entry which is preliminary data.</text>
</comment>
<reference evidence="1 2" key="1">
    <citation type="journal article" date="2020" name="Mol. Biol. Evol.">
        <title>Distinct Expression and Methylation Patterns for Genes with Different Fates following a Single Whole-Genome Duplication in Flowering Plants.</title>
        <authorList>
            <person name="Shi T."/>
            <person name="Rahmani R.S."/>
            <person name="Gugger P.F."/>
            <person name="Wang M."/>
            <person name="Li H."/>
            <person name="Zhang Y."/>
            <person name="Li Z."/>
            <person name="Wang Q."/>
            <person name="Van de Peer Y."/>
            <person name="Marchal K."/>
            <person name="Chen J."/>
        </authorList>
    </citation>
    <scope>NUCLEOTIDE SEQUENCE [LARGE SCALE GENOMIC DNA]</scope>
    <source>
        <tissue evidence="1">Leaf</tissue>
    </source>
</reference>
<dbReference type="Proteomes" id="UP000607653">
    <property type="component" value="Unassembled WGS sequence"/>
</dbReference>
<accession>A0A822Z1Q1</accession>
<proteinExistence type="predicted"/>
<keyword evidence="2" id="KW-1185">Reference proteome</keyword>
<organism evidence="1 2">
    <name type="scientific">Nelumbo nucifera</name>
    <name type="common">Sacred lotus</name>
    <dbReference type="NCBI Taxonomy" id="4432"/>
    <lineage>
        <taxon>Eukaryota</taxon>
        <taxon>Viridiplantae</taxon>
        <taxon>Streptophyta</taxon>
        <taxon>Embryophyta</taxon>
        <taxon>Tracheophyta</taxon>
        <taxon>Spermatophyta</taxon>
        <taxon>Magnoliopsida</taxon>
        <taxon>Proteales</taxon>
        <taxon>Nelumbonaceae</taxon>
        <taxon>Nelumbo</taxon>
    </lineage>
</organism>
<dbReference type="AlphaFoldDB" id="A0A822Z1Q1"/>